<feature type="compositionally biased region" description="Gly residues" evidence="1">
    <location>
        <begin position="130"/>
        <end position="154"/>
    </location>
</feature>
<dbReference type="RefSeq" id="WP_264487972.1">
    <property type="nucleotide sequence ID" value="NZ_JAPDDT010000006.1"/>
</dbReference>
<feature type="transmembrane region" description="Helical" evidence="2">
    <location>
        <begin position="24"/>
        <end position="52"/>
    </location>
</feature>
<feature type="region of interest" description="Disordered" evidence="1">
    <location>
        <begin position="126"/>
        <end position="154"/>
    </location>
</feature>
<dbReference type="EMBL" id="JAPDDT010000006">
    <property type="protein sequence ID" value="MCW1923865.1"/>
    <property type="molecule type" value="Genomic_DNA"/>
</dbReference>
<evidence type="ECO:0000313" key="3">
    <source>
        <dbReference type="EMBL" id="MCW1923865.1"/>
    </source>
</evidence>
<dbReference type="Proteomes" id="UP001320876">
    <property type="component" value="Unassembled WGS sequence"/>
</dbReference>
<feature type="region of interest" description="Disordered" evidence="1">
    <location>
        <begin position="65"/>
        <end position="84"/>
    </location>
</feature>
<sequence length="457" mass="49160">MNPSSANAEPEQTQTKSRSGLKRLIARMGLGAFTISMLVHAIFILLAIFFFIRWVEPPPEKIDFLPGGGGGGSNGTSHRIQPARKAAMTAPAQSKRIASTSLTASFSLPDSADNLMDPGLPMDMGAAHMGSGGGVGGGSGAGSGTGVGSGTGPGSGPGFGKGFINPFGIMKPTGNALVGTFYDFKQNQDRKPTGVNSDKVEQILHEFINNGWKERALQEKYYKATQTLYQTKIYLPTMPAKNAPAAFQCEKEVQPSCWAVIYRGTVSPPESGRFRFVGFADNVLAVRFDGKLVFDYGVTILSGPTRLLLTKSATHLDVLAGKKRDKNVEKQLRRAPASLPMSFYPYPGLNKPLPYNDWFGGLAVGPEFAAFAGKSYEIEILTGEMPGAYFSSWLMIEQSGKTYQKTAEGSPILPLFRLDDSLPSDTKTVPVDPNGPVWRCLTRNPSNDRISGLDDLE</sequence>
<keyword evidence="2" id="KW-0812">Transmembrane</keyword>
<keyword evidence="2" id="KW-0472">Membrane</keyword>
<comment type="caution">
    <text evidence="3">The sequence shown here is derived from an EMBL/GenBank/DDBJ whole genome shotgun (WGS) entry which is preliminary data.</text>
</comment>
<keyword evidence="2" id="KW-1133">Transmembrane helix</keyword>
<name>A0ABT3GK21_9BACT</name>
<protein>
    <recommendedName>
        <fullName evidence="5">PA14 domain-containing protein</fullName>
    </recommendedName>
</protein>
<gene>
    <name evidence="3" type="ORF">OKA05_14955</name>
</gene>
<evidence type="ECO:0008006" key="5">
    <source>
        <dbReference type="Google" id="ProtNLM"/>
    </source>
</evidence>
<organism evidence="3 4">
    <name type="scientific">Luteolibacter arcticus</name>
    <dbReference type="NCBI Taxonomy" id="1581411"/>
    <lineage>
        <taxon>Bacteria</taxon>
        <taxon>Pseudomonadati</taxon>
        <taxon>Verrucomicrobiota</taxon>
        <taxon>Verrucomicrobiia</taxon>
        <taxon>Verrucomicrobiales</taxon>
        <taxon>Verrucomicrobiaceae</taxon>
        <taxon>Luteolibacter</taxon>
    </lineage>
</organism>
<reference evidence="3 4" key="1">
    <citation type="submission" date="2022-10" db="EMBL/GenBank/DDBJ databases">
        <title>Luteolibacter arcticus strain CCTCC AB 2014275, whole genome shotgun sequencing project.</title>
        <authorList>
            <person name="Zhao G."/>
            <person name="Shen L."/>
        </authorList>
    </citation>
    <scope>NUCLEOTIDE SEQUENCE [LARGE SCALE GENOMIC DNA]</scope>
    <source>
        <strain evidence="3 4">CCTCC AB 2014275</strain>
    </source>
</reference>
<evidence type="ECO:0000256" key="2">
    <source>
        <dbReference type="SAM" id="Phobius"/>
    </source>
</evidence>
<accession>A0ABT3GK21</accession>
<keyword evidence="4" id="KW-1185">Reference proteome</keyword>
<evidence type="ECO:0000256" key="1">
    <source>
        <dbReference type="SAM" id="MobiDB-lite"/>
    </source>
</evidence>
<evidence type="ECO:0000313" key="4">
    <source>
        <dbReference type="Proteomes" id="UP001320876"/>
    </source>
</evidence>
<proteinExistence type="predicted"/>